<dbReference type="EMBL" id="FPHD01000041">
    <property type="protein sequence ID" value="SFV56995.1"/>
    <property type="molecule type" value="Genomic_DNA"/>
</dbReference>
<protein>
    <submittedName>
        <fullName evidence="4">Thiamin-phosphate pyrophosphorylase</fullName>
        <ecNumber evidence="4">2.5.1.3</ecNumber>
    </submittedName>
</protein>
<dbReference type="CDD" id="cd00564">
    <property type="entry name" value="TMP_TenI"/>
    <property type="match status" value="1"/>
</dbReference>
<sequence length="187" mass="21035">MIYALVDKETLNSKDVSLARFLQHINNFKNIPILQYRNKSGSRKEKKTDLLTIREYYKGTIIINDSIELIEYADGLHIGQEDIRQYSKNLKEAVSLVRQKIGKKLLGLSTHDQKEILEANELNIDYIGLGAFRSTSTKSEANVGGEALLKAARHSKHPVGIIGGVKVNDTFEKPIIYKVIGSGLYNF</sequence>
<reference evidence="4" key="1">
    <citation type="submission" date="2016-10" db="EMBL/GenBank/DDBJ databases">
        <authorList>
            <person name="de Groot N.N."/>
        </authorList>
    </citation>
    <scope>NUCLEOTIDE SEQUENCE</scope>
</reference>
<feature type="domain" description="Thiamine phosphate synthase/TenI" evidence="3">
    <location>
        <begin position="19"/>
        <end position="169"/>
    </location>
</feature>
<dbReference type="InterPro" id="IPR036206">
    <property type="entry name" value="ThiamineP_synth_sf"/>
</dbReference>
<dbReference type="AlphaFoldDB" id="A0A1W1BU40"/>
<dbReference type="PANTHER" id="PTHR20857">
    <property type="entry name" value="THIAMINE-PHOSPHATE PYROPHOSPHORYLASE"/>
    <property type="match status" value="1"/>
</dbReference>
<dbReference type="PANTHER" id="PTHR20857:SF23">
    <property type="entry name" value="THIAMINE BIOSYNTHETIC BIFUNCTIONAL ENZYME"/>
    <property type="match status" value="1"/>
</dbReference>
<gene>
    <name evidence="4" type="ORF">MNB_SV-8-934</name>
</gene>
<name>A0A1W1BU40_9ZZZZ</name>
<organism evidence="4">
    <name type="scientific">hydrothermal vent metagenome</name>
    <dbReference type="NCBI Taxonomy" id="652676"/>
    <lineage>
        <taxon>unclassified sequences</taxon>
        <taxon>metagenomes</taxon>
        <taxon>ecological metagenomes</taxon>
    </lineage>
</organism>
<dbReference type="GO" id="GO:0009228">
    <property type="term" value="P:thiamine biosynthetic process"/>
    <property type="evidence" value="ECO:0007669"/>
    <property type="project" value="UniProtKB-KW"/>
</dbReference>
<evidence type="ECO:0000259" key="3">
    <source>
        <dbReference type="Pfam" id="PF02581"/>
    </source>
</evidence>
<dbReference type="InterPro" id="IPR022998">
    <property type="entry name" value="ThiamineP_synth_TenI"/>
</dbReference>
<evidence type="ECO:0000313" key="4">
    <source>
        <dbReference type="EMBL" id="SFV56995.1"/>
    </source>
</evidence>
<dbReference type="Gene3D" id="3.20.20.70">
    <property type="entry name" value="Aldolase class I"/>
    <property type="match status" value="1"/>
</dbReference>
<dbReference type="InterPro" id="IPR013785">
    <property type="entry name" value="Aldolase_TIM"/>
</dbReference>
<dbReference type="GO" id="GO:0005737">
    <property type="term" value="C:cytoplasm"/>
    <property type="evidence" value="ECO:0007669"/>
    <property type="project" value="TreeGrafter"/>
</dbReference>
<dbReference type="SUPFAM" id="SSF51391">
    <property type="entry name" value="Thiamin phosphate synthase"/>
    <property type="match status" value="1"/>
</dbReference>
<accession>A0A1W1BU40</accession>
<evidence type="ECO:0000256" key="2">
    <source>
        <dbReference type="ARBA" id="ARBA00022977"/>
    </source>
</evidence>
<keyword evidence="2" id="KW-0784">Thiamine biosynthesis</keyword>
<comment type="pathway">
    <text evidence="1">Cofactor biosynthesis; thiamine diphosphate biosynthesis.</text>
</comment>
<evidence type="ECO:0000256" key="1">
    <source>
        <dbReference type="ARBA" id="ARBA00004948"/>
    </source>
</evidence>
<keyword evidence="4" id="KW-0808">Transferase</keyword>
<dbReference type="EC" id="2.5.1.3" evidence="4"/>
<dbReference type="Pfam" id="PF02581">
    <property type="entry name" value="TMP-TENI"/>
    <property type="match status" value="1"/>
</dbReference>
<dbReference type="GO" id="GO:0004789">
    <property type="term" value="F:thiamine-phosphate diphosphorylase activity"/>
    <property type="evidence" value="ECO:0007669"/>
    <property type="project" value="UniProtKB-EC"/>
</dbReference>
<proteinExistence type="predicted"/>